<keyword evidence="7 8" id="KW-0472">Membrane</keyword>
<proteinExistence type="inferred from homology"/>
<dbReference type="Proteomes" id="UP001597120">
    <property type="component" value="Unassembled WGS sequence"/>
</dbReference>
<feature type="transmembrane region" description="Helical" evidence="8">
    <location>
        <begin position="185"/>
        <end position="204"/>
    </location>
</feature>
<protein>
    <submittedName>
        <fullName evidence="9">Endospore germination permease</fullName>
    </submittedName>
</protein>
<organism evidence="9 10">
    <name type="scientific">Paenibacillus residui</name>
    <dbReference type="NCBI Taxonomy" id="629724"/>
    <lineage>
        <taxon>Bacteria</taxon>
        <taxon>Bacillati</taxon>
        <taxon>Bacillota</taxon>
        <taxon>Bacilli</taxon>
        <taxon>Bacillales</taxon>
        <taxon>Paenibacillaceae</taxon>
        <taxon>Paenibacillus</taxon>
    </lineage>
</organism>
<evidence type="ECO:0000256" key="8">
    <source>
        <dbReference type="SAM" id="Phobius"/>
    </source>
</evidence>
<feature type="transmembrane region" description="Helical" evidence="8">
    <location>
        <begin position="79"/>
        <end position="103"/>
    </location>
</feature>
<comment type="caution">
    <text evidence="9">The sequence shown here is derived from an EMBL/GenBank/DDBJ whole genome shotgun (WGS) entry which is preliminary data.</text>
</comment>
<evidence type="ECO:0000313" key="9">
    <source>
        <dbReference type="EMBL" id="MFD0870758.1"/>
    </source>
</evidence>
<evidence type="ECO:0000256" key="1">
    <source>
        <dbReference type="ARBA" id="ARBA00004141"/>
    </source>
</evidence>
<evidence type="ECO:0000256" key="7">
    <source>
        <dbReference type="ARBA" id="ARBA00023136"/>
    </source>
</evidence>
<evidence type="ECO:0000256" key="5">
    <source>
        <dbReference type="ARBA" id="ARBA00022692"/>
    </source>
</evidence>
<dbReference type="Pfam" id="PF03845">
    <property type="entry name" value="Spore_permease"/>
    <property type="match status" value="1"/>
</dbReference>
<evidence type="ECO:0000256" key="4">
    <source>
        <dbReference type="ARBA" id="ARBA00022544"/>
    </source>
</evidence>
<keyword evidence="3" id="KW-0813">Transport</keyword>
<feature type="transmembrane region" description="Helical" evidence="8">
    <location>
        <begin position="115"/>
        <end position="133"/>
    </location>
</feature>
<gene>
    <name evidence="9" type="ORF">ACFQ03_16510</name>
</gene>
<feature type="transmembrane region" description="Helical" evidence="8">
    <location>
        <begin position="7"/>
        <end position="26"/>
    </location>
</feature>
<keyword evidence="6 8" id="KW-1133">Transmembrane helix</keyword>
<keyword evidence="10" id="KW-1185">Reference proteome</keyword>
<name>A0ABW3DB67_9BACL</name>
<reference evidence="10" key="1">
    <citation type="journal article" date="2019" name="Int. J. Syst. Evol. Microbiol.">
        <title>The Global Catalogue of Microorganisms (GCM) 10K type strain sequencing project: providing services to taxonomists for standard genome sequencing and annotation.</title>
        <authorList>
            <consortium name="The Broad Institute Genomics Platform"/>
            <consortium name="The Broad Institute Genome Sequencing Center for Infectious Disease"/>
            <person name="Wu L."/>
            <person name="Ma J."/>
        </authorList>
    </citation>
    <scope>NUCLEOTIDE SEQUENCE [LARGE SCALE GENOMIC DNA]</scope>
    <source>
        <strain evidence="10">CCUG 57263</strain>
    </source>
</reference>
<dbReference type="NCBIfam" id="TIGR00912">
    <property type="entry name" value="2A0309"/>
    <property type="match status" value="1"/>
</dbReference>
<dbReference type="PANTHER" id="PTHR34975">
    <property type="entry name" value="SPORE GERMINATION PROTEIN A2"/>
    <property type="match status" value="1"/>
</dbReference>
<dbReference type="EMBL" id="JBHTIU010000059">
    <property type="protein sequence ID" value="MFD0870758.1"/>
    <property type="molecule type" value="Genomic_DNA"/>
</dbReference>
<feature type="transmembrane region" description="Helical" evidence="8">
    <location>
        <begin position="145"/>
        <end position="165"/>
    </location>
</feature>
<sequence length="365" mass="40465">MSDKYTVRQFAIMVALFSIGTAILIVPSSMAELARQDAWIAAVIGTGLGLCLSWLYTVVGKRNQGLTLMEMNDKAFGSLAGKIISLTFVFFTFVTSAELVYFMGQFITIQILPGTPMWAVNITCIMLVLYSVRLGLVTIARSADILFLFVVFLFFILLVALSPQIDINHLGPVMAEGPKPIIKASVFYMSIFSLTPVVFLMFYPSGVNKPDKANRAFVIGAAIGGAVLILMIFLAIAVLGAQMTEMQVYPSYSLAKMINVGDFFQRVEVIVATLWFVTIYYKMTILFYVSATGLTHIFKLKDYRPLTLPLGMILAILSLIVHPDYAHNDYYNKQIWLPYGGTYGIILPLVLLAVTSFRRNAKNKG</sequence>
<dbReference type="InterPro" id="IPR004761">
    <property type="entry name" value="Spore_GerAB"/>
</dbReference>
<feature type="transmembrane region" description="Helical" evidence="8">
    <location>
        <begin position="303"/>
        <end position="323"/>
    </location>
</feature>
<evidence type="ECO:0000256" key="2">
    <source>
        <dbReference type="ARBA" id="ARBA00007998"/>
    </source>
</evidence>
<dbReference type="RefSeq" id="WP_379289502.1">
    <property type="nucleotide sequence ID" value="NZ_JBHTIU010000059.1"/>
</dbReference>
<accession>A0ABW3DB67</accession>
<feature type="transmembrane region" description="Helical" evidence="8">
    <location>
        <begin position="269"/>
        <end position="291"/>
    </location>
</feature>
<comment type="subcellular location">
    <subcellularLocation>
        <location evidence="1">Membrane</location>
        <topology evidence="1">Multi-pass membrane protein</topology>
    </subcellularLocation>
</comment>
<keyword evidence="4" id="KW-0309">Germination</keyword>
<dbReference type="PANTHER" id="PTHR34975:SF2">
    <property type="entry name" value="SPORE GERMINATION PROTEIN A2"/>
    <property type="match status" value="1"/>
</dbReference>
<comment type="similarity">
    <text evidence="2">Belongs to the amino acid-polyamine-organocation (APC) superfamily. Spore germination protein (SGP) (TC 2.A.3.9) family.</text>
</comment>
<evidence type="ECO:0000256" key="6">
    <source>
        <dbReference type="ARBA" id="ARBA00022989"/>
    </source>
</evidence>
<evidence type="ECO:0000313" key="10">
    <source>
        <dbReference type="Proteomes" id="UP001597120"/>
    </source>
</evidence>
<feature type="transmembrane region" description="Helical" evidence="8">
    <location>
        <begin position="216"/>
        <end position="241"/>
    </location>
</feature>
<feature type="transmembrane region" description="Helical" evidence="8">
    <location>
        <begin position="335"/>
        <end position="354"/>
    </location>
</feature>
<keyword evidence="5 8" id="KW-0812">Transmembrane</keyword>
<feature type="transmembrane region" description="Helical" evidence="8">
    <location>
        <begin position="38"/>
        <end position="59"/>
    </location>
</feature>
<evidence type="ECO:0000256" key="3">
    <source>
        <dbReference type="ARBA" id="ARBA00022448"/>
    </source>
</evidence>